<reference evidence="1" key="1">
    <citation type="submission" date="2023-11" db="EMBL/GenBank/DDBJ databases">
        <authorList>
            <person name="Poullet M."/>
        </authorList>
    </citation>
    <scope>NUCLEOTIDE SEQUENCE</scope>
    <source>
        <strain evidence="1">E1834</strain>
    </source>
</reference>
<protein>
    <submittedName>
        <fullName evidence="1">Uncharacterized protein</fullName>
    </submittedName>
</protein>
<keyword evidence="2" id="KW-1185">Reference proteome</keyword>
<name>A0ACB0YCH2_MELEN</name>
<accession>A0ACB0YCH2</accession>
<sequence>MLFRNFILHLLSLFFILFLFNFLYLFKYPEYSLAELYRRSLNPQAQQQQQESVHNLPVYYGHLAERICPIVDILLQKAISMDLKPAVMDTLLCHFSPIYRIHRKFIF</sequence>
<comment type="caution">
    <text evidence="1">The sequence shown here is derived from an EMBL/GenBank/DDBJ whole genome shotgun (WGS) entry which is preliminary data.</text>
</comment>
<evidence type="ECO:0000313" key="1">
    <source>
        <dbReference type="EMBL" id="CAK5041072.1"/>
    </source>
</evidence>
<proteinExistence type="predicted"/>
<gene>
    <name evidence="1" type="ORF">MENTE1834_LOCUS10408</name>
</gene>
<dbReference type="EMBL" id="CAVMJV010000010">
    <property type="protein sequence ID" value="CAK5041072.1"/>
    <property type="molecule type" value="Genomic_DNA"/>
</dbReference>
<evidence type="ECO:0000313" key="2">
    <source>
        <dbReference type="Proteomes" id="UP001497535"/>
    </source>
</evidence>
<organism evidence="1 2">
    <name type="scientific">Meloidogyne enterolobii</name>
    <name type="common">Root-knot nematode worm</name>
    <name type="synonym">Meloidogyne mayaguensis</name>
    <dbReference type="NCBI Taxonomy" id="390850"/>
    <lineage>
        <taxon>Eukaryota</taxon>
        <taxon>Metazoa</taxon>
        <taxon>Ecdysozoa</taxon>
        <taxon>Nematoda</taxon>
        <taxon>Chromadorea</taxon>
        <taxon>Rhabditida</taxon>
        <taxon>Tylenchina</taxon>
        <taxon>Tylenchomorpha</taxon>
        <taxon>Tylenchoidea</taxon>
        <taxon>Meloidogynidae</taxon>
        <taxon>Meloidogyninae</taxon>
        <taxon>Meloidogyne</taxon>
    </lineage>
</organism>
<dbReference type="Proteomes" id="UP001497535">
    <property type="component" value="Unassembled WGS sequence"/>
</dbReference>